<evidence type="ECO:0000256" key="6">
    <source>
        <dbReference type="SAM" id="MobiDB-lite"/>
    </source>
</evidence>
<keyword evidence="2" id="KW-0805">Transcription regulation</keyword>
<evidence type="ECO:0000313" key="8">
    <source>
        <dbReference type="EMBL" id="KAF5736160.1"/>
    </source>
</evidence>
<dbReference type="FunCoup" id="A0A7J7CQ01">
    <property type="interactions" value="172"/>
</dbReference>
<name>A0A7J7CQ01_TRIWF</name>
<evidence type="ECO:0000256" key="3">
    <source>
        <dbReference type="ARBA" id="ARBA00023125"/>
    </source>
</evidence>
<evidence type="ECO:0000256" key="1">
    <source>
        <dbReference type="ARBA" id="ARBA00004123"/>
    </source>
</evidence>
<dbReference type="InterPro" id="IPR031066">
    <property type="entry name" value="bHLH_ALC-like_plant"/>
</dbReference>
<dbReference type="GO" id="GO:0005634">
    <property type="term" value="C:nucleus"/>
    <property type="evidence" value="ECO:0007669"/>
    <property type="project" value="UniProtKB-SubCell"/>
</dbReference>
<dbReference type="SMART" id="SM00353">
    <property type="entry name" value="HLH"/>
    <property type="match status" value="1"/>
</dbReference>
<dbReference type="Pfam" id="PF00010">
    <property type="entry name" value="HLH"/>
    <property type="match status" value="1"/>
</dbReference>
<dbReference type="FunFam" id="4.10.280.10:FF:000004">
    <property type="entry name" value="Basic helix-loop-helix transcription factor"/>
    <property type="match status" value="1"/>
</dbReference>
<keyword evidence="3" id="KW-0238">DNA-binding</keyword>
<reference evidence="8 9" key="1">
    <citation type="journal article" date="2020" name="Nat. Commun.">
        <title>Genome of Tripterygium wilfordii and identification of cytochrome P450 involved in triptolide biosynthesis.</title>
        <authorList>
            <person name="Tu L."/>
            <person name="Su P."/>
            <person name="Zhang Z."/>
            <person name="Gao L."/>
            <person name="Wang J."/>
            <person name="Hu T."/>
            <person name="Zhou J."/>
            <person name="Zhang Y."/>
            <person name="Zhao Y."/>
            <person name="Liu Y."/>
            <person name="Song Y."/>
            <person name="Tong Y."/>
            <person name="Lu Y."/>
            <person name="Yang J."/>
            <person name="Xu C."/>
            <person name="Jia M."/>
            <person name="Peters R.J."/>
            <person name="Huang L."/>
            <person name="Gao W."/>
        </authorList>
    </citation>
    <scope>NUCLEOTIDE SEQUENCE [LARGE SCALE GENOMIC DNA]</scope>
    <source>
        <strain evidence="9">cv. XIE 37</strain>
        <tissue evidence="8">Leaf</tissue>
    </source>
</reference>
<dbReference type="InterPro" id="IPR036638">
    <property type="entry name" value="HLH_DNA-bd_sf"/>
</dbReference>
<dbReference type="Gene3D" id="4.10.280.10">
    <property type="entry name" value="Helix-loop-helix DNA-binding domain"/>
    <property type="match status" value="1"/>
</dbReference>
<feature type="compositionally biased region" description="Polar residues" evidence="6">
    <location>
        <begin position="1"/>
        <end position="20"/>
    </location>
</feature>
<feature type="region of interest" description="Disordered" evidence="6">
    <location>
        <begin position="137"/>
        <end position="163"/>
    </location>
</feature>
<dbReference type="InterPro" id="IPR047265">
    <property type="entry name" value="PIF1-like_bHLH"/>
</dbReference>
<dbReference type="CDD" id="cd11445">
    <property type="entry name" value="bHLH_AtPIF_like"/>
    <property type="match status" value="1"/>
</dbReference>
<dbReference type="EMBL" id="JAAARO010000014">
    <property type="protein sequence ID" value="KAF5736160.1"/>
    <property type="molecule type" value="Genomic_DNA"/>
</dbReference>
<evidence type="ECO:0000256" key="2">
    <source>
        <dbReference type="ARBA" id="ARBA00023015"/>
    </source>
</evidence>
<organism evidence="8 9">
    <name type="scientific">Tripterygium wilfordii</name>
    <name type="common">Thunder God vine</name>
    <dbReference type="NCBI Taxonomy" id="458696"/>
    <lineage>
        <taxon>Eukaryota</taxon>
        <taxon>Viridiplantae</taxon>
        <taxon>Streptophyta</taxon>
        <taxon>Embryophyta</taxon>
        <taxon>Tracheophyta</taxon>
        <taxon>Spermatophyta</taxon>
        <taxon>Magnoliopsida</taxon>
        <taxon>eudicotyledons</taxon>
        <taxon>Gunneridae</taxon>
        <taxon>Pentapetalae</taxon>
        <taxon>rosids</taxon>
        <taxon>fabids</taxon>
        <taxon>Celastrales</taxon>
        <taxon>Celastraceae</taxon>
        <taxon>Tripterygium</taxon>
    </lineage>
</organism>
<dbReference type="GO" id="GO:0046983">
    <property type="term" value="F:protein dimerization activity"/>
    <property type="evidence" value="ECO:0007669"/>
    <property type="project" value="InterPro"/>
</dbReference>
<dbReference type="AlphaFoldDB" id="A0A7J7CQ01"/>
<dbReference type="Proteomes" id="UP000593562">
    <property type="component" value="Unassembled WGS sequence"/>
</dbReference>
<keyword evidence="4" id="KW-0804">Transcription</keyword>
<gene>
    <name evidence="8" type="ORF">HS088_TW14G00295</name>
</gene>
<dbReference type="InterPro" id="IPR011598">
    <property type="entry name" value="bHLH_dom"/>
</dbReference>
<comment type="subcellular location">
    <subcellularLocation>
        <location evidence="1">Nucleus</location>
    </subcellularLocation>
</comment>
<evidence type="ECO:0000313" key="9">
    <source>
        <dbReference type="Proteomes" id="UP000593562"/>
    </source>
</evidence>
<feature type="domain" description="BHLH" evidence="7">
    <location>
        <begin position="149"/>
        <end position="198"/>
    </location>
</feature>
<feature type="region of interest" description="Disordered" evidence="6">
    <location>
        <begin position="1"/>
        <end position="24"/>
    </location>
</feature>
<evidence type="ECO:0000256" key="4">
    <source>
        <dbReference type="ARBA" id="ARBA00023163"/>
    </source>
</evidence>
<dbReference type="PROSITE" id="PS50888">
    <property type="entry name" value="BHLH"/>
    <property type="match status" value="1"/>
</dbReference>
<dbReference type="SUPFAM" id="SSF47459">
    <property type="entry name" value="HLH, helix-loop-helix DNA-binding domain"/>
    <property type="match status" value="1"/>
</dbReference>
<comment type="caution">
    <text evidence="8">The sequence shown here is derived from an EMBL/GenBank/DDBJ whole genome shotgun (WGS) entry which is preliminary data.</text>
</comment>
<feature type="region of interest" description="Disordered" evidence="6">
    <location>
        <begin position="38"/>
        <end position="62"/>
    </location>
</feature>
<evidence type="ECO:0000259" key="7">
    <source>
        <dbReference type="PROSITE" id="PS50888"/>
    </source>
</evidence>
<dbReference type="GO" id="GO:0003677">
    <property type="term" value="F:DNA binding"/>
    <property type="evidence" value="ECO:0007669"/>
    <property type="project" value="UniProtKB-KW"/>
</dbReference>
<dbReference type="PANTHER" id="PTHR45855:SF73">
    <property type="entry name" value="TRANSCRIPTION FACTOR SPATULA"/>
    <property type="match status" value="1"/>
</dbReference>
<proteinExistence type="predicted"/>
<keyword evidence="5" id="KW-0539">Nucleus</keyword>
<dbReference type="PANTHER" id="PTHR45855">
    <property type="entry name" value="TRANSCRIPTION FACTOR PIF1-RELATED"/>
    <property type="match status" value="1"/>
</dbReference>
<protein>
    <submittedName>
        <fullName evidence="8">Transcription factor SPATULA isoform X2</fullName>
    </submittedName>
</protein>
<accession>A0A7J7CQ01</accession>
<evidence type="ECO:0000256" key="5">
    <source>
        <dbReference type="ARBA" id="ARBA00023242"/>
    </source>
</evidence>
<keyword evidence="9" id="KW-1185">Reference proteome</keyword>
<dbReference type="InParanoid" id="A0A7J7CQ01"/>
<sequence length="350" mass="38637">MADMFSNKNNTRLSSSTSAQRYRPPDELSVFLRQILSNSSSSSSTSLIPHTQSIPLENHDRSSRLRFPEGLTAVDTSDGAHASSSGYVLGDVRASMANVHSSSFGASENEADEYDCESENSLMHEGLDALAEELQAKPAPPRGSSKRSRAAEVHNLSEKRRRSRINEKMKALQNLIPNSNKTDKASMLDEAIEYLKQLQLQVQMLSLRNGISLHPLCLPGAMQPFQLSQLRIGFGEENVSEHMNDRGTRLLSQETSTQAIYSHPNQSSVSKHVPVAAMSNIMNSEPSFLLESSEQAHFGPFHIHTSSEDICRENVLPHRHLIVNHSETNTSGVLKEFEMGATATVLPPFE</sequence>
<feature type="compositionally biased region" description="Basic and acidic residues" evidence="6">
    <location>
        <begin position="149"/>
        <end position="163"/>
    </location>
</feature>